<evidence type="ECO:0000256" key="1">
    <source>
        <dbReference type="SAM" id="MobiDB-lite"/>
    </source>
</evidence>
<dbReference type="EMBL" id="JAQJAC010000002">
    <property type="protein sequence ID" value="KAJ5596270.1"/>
    <property type="molecule type" value="Genomic_DNA"/>
</dbReference>
<name>A0AAD6DX22_9EURO</name>
<feature type="region of interest" description="Disordered" evidence="1">
    <location>
        <begin position="137"/>
        <end position="159"/>
    </location>
</feature>
<accession>A0AAD6DX22</accession>
<organism evidence="2 3">
    <name type="scientific">Penicillium hetheringtonii</name>
    <dbReference type="NCBI Taxonomy" id="911720"/>
    <lineage>
        <taxon>Eukaryota</taxon>
        <taxon>Fungi</taxon>
        <taxon>Dikarya</taxon>
        <taxon>Ascomycota</taxon>
        <taxon>Pezizomycotina</taxon>
        <taxon>Eurotiomycetes</taxon>
        <taxon>Eurotiomycetidae</taxon>
        <taxon>Eurotiales</taxon>
        <taxon>Aspergillaceae</taxon>
        <taxon>Penicillium</taxon>
    </lineage>
</organism>
<evidence type="ECO:0000313" key="2">
    <source>
        <dbReference type="EMBL" id="KAJ5596270.1"/>
    </source>
</evidence>
<dbReference type="AlphaFoldDB" id="A0AAD6DX22"/>
<evidence type="ECO:0000313" key="3">
    <source>
        <dbReference type="Proteomes" id="UP001216150"/>
    </source>
</evidence>
<feature type="compositionally biased region" description="Polar residues" evidence="1">
    <location>
        <begin position="137"/>
        <end position="151"/>
    </location>
</feature>
<dbReference type="Proteomes" id="UP001216150">
    <property type="component" value="Unassembled WGS sequence"/>
</dbReference>
<gene>
    <name evidence="2" type="ORF">N7450_002728</name>
</gene>
<proteinExistence type="predicted"/>
<protein>
    <submittedName>
        <fullName evidence="2">Uncharacterized protein</fullName>
    </submittedName>
</protein>
<keyword evidence="3" id="KW-1185">Reference proteome</keyword>
<comment type="caution">
    <text evidence="2">The sequence shown here is derived from an EMBL/GenBank/DDBJ whole genome shotgun (WGS) entry which is preliminary data.</text>
</comment>
<reference evidence="2 3" key="1">
    <citation type="journal article" date="2023" name="IMA Fungus">
        <title>Comparative genomic study of the Penicillium genus elucidates a diverse pangenome and 15 lateral gene transfer events.</title>
        <authorList>
            <person name="Petersen C."/>
            <person name="Sorensen T."/>
            <person name="Nielsen M.R."/>
            <person name="Sondergaard T.E."/>
            <person name="Sorensen J.L."/>
            <person name="Fitzpatrick D.A."/>
            <person name="Frisvad J.C."/>
            <person name="Nielsen K.L."/>
        </authorList>
    </citation>
    <scope>NUCLEOTIDE SEQUENCE [LARGE SCALE GENOMIC DNA]</scope>
    <source>
        <strain evidence="2 3">IBT 29057</strain>
    </source>
</reference>
<sequence length="801" mass="91286">MPRPNRAAIKVDAVMLPNSQPPPIGLAYAIPRPMSFGRHACRHALKPASTPSLDYMWISDDLLATTFCRFANGQRRHGSCVPGPLEARRRLAKRRNTALAGIGAGPPEDIACLFGRNGREHLMWTENPWQRTQFDQGAFSSADRTQQTSESDSWKGLSSHAIGTPDHALPFHDPQPESPDFIIPNNPSAAFNNPDPTTRAQALQKFLDHNNWDIEDARDFIRRLHIDLHREPEFSRQIFDHIIQHSLGDLTQAIAFLEDPFLNTYGSGNYIAAVKLFAQSKRKRSRRIAVLNAVARGLELGLVPTNELCLIIQTLPRILIERNKTLDAWDQKALSKHNRTLWKAIGKCNILGYHDLDRQVTDTWLEELVRVGNLRFAEEIVIATHHMGSNEMWPSTLVLERLKSTDGIDETMFKRVGQFLDQIDPNIAATCIITVTEHLASISSDNETRHQLLNRWRNCLLQTTAASGIATSKIWSDMPVAYMHIPDEHSALGLPIQSQIILRLWILRTLSRTWGPLYNQSFRETDLPISLLLNLYETTTQRTDGSFLSDFMQGIHRLNLPFNSLLLLAVDLKLGKLTSKATRETLERLETAQISLTEIWTDHSAYRRIRGLFHGTFEQMFRNMDITSPASVEECLHLARVGDSKDVWSVLRLLDNHTPMKLCLHKAWVPLPHPDEKALVRYHPEPRDSKSPDPYLAVDFIHQLAVVFSCCKQLNPSRSFHLVHWLYDYLRRHGGPVHPSLVRAMYHAGVVRYRREGRRVSPTQYEYILWIAKKFEGPGVVRELVNGPVIARGRPIQYEES</sequence>